<evidence type="ECO:0000313" key="1">
    <source>
        <dbReference type="EMBL" id="MDQ0273473.1"/>
    </source>
</evidence>
<protein>
    <recommendedName>
        <fullName evidence="6">Integrase catalytic domain-containing protein</fullName>
    </recommendedName>
</protein>
<evidence type="ECO:0008006" key="6">
    <source>
        <dbReference type="Google" id="ProtNLM"/>
    </source>
</evidence>
<dbReference type="Proteomes" id="UP001238088">
    <property type="component" value="Unassembled WGS sequence"/>
</dbReference>
<proteinExistence type="predicted"/>
<evidence type="ECO:0000313" key="3">
    <source>
        <dbReference type="EMBL" id="MDQ0273948.1"/>
    </source>
</evidence>
<accession>A0ABU0ASM5</accession>
<gene>
    <name evidence="1" type="ORF">J2S17_005405</name>
    <name evidence="2" type="ORF">J2S17_005816</name>
    <name evidence="3" type="ORF">J2S17_005909</name>
    <name evidence="4" type="ORF">J2S17_005933</name>
</gene>
<organism evidence="2 5">
    <name type="scientific">Cytobacillus purgationiresistens</name>
    <dbReference type="NCBI Taxonomy" id="863449"/>
    <lineage>
        <taxon>Bacteria</taxon>
        <taxon>Bacillati</taxon>
        <taxon>Bacillota</taxon>
        <taxon>Bacilli</taxon>
        <taxon>Bacillales</taxon>
        <taxon>Bacillaceae</taxon>
        <taxon>Cytobacillus</taxon>
    </lineage>
</organism>
<dbReference type="EMBL" id="JAUSUB010000054">
    <property type="protein sequence ID" value="MDQ0273859.1"/>
    <property type="molecule type" value="Genomic_DNA"/>
</dbReference>
<dbReference type="EMBL" id="JAUSUB010000062">
    <property type="protein sequence ID" value="MDQ0273948.1"/>
    <property type="molecule type" value="Genomic_DNA"/>
</dbReference>
<evidence type="ECO:0000313" key="4">
    <source>
        <dbReference type="EMBL" id="MDQ0273972.1"/>
    </source>
</evidence>
<sequence>MRIHGTLGYVSPIDYKLEHLKKVV</sequence>
<keyword evidence="5" id="KW-1185">Reference proteome</keyword>
<evidence type="ECO:0000313" key="5">
    <source>
        <dbReference type="Proteomes" id="UP001238088"/>
    </source>
</evidence>
<evidence type="ECO:0000313" key="2">
    <source>
        <dbReference type="EMBL" id="MDQ0273859.1"/>
    </source>
</evidence>
<reference evidence="2 5" key="1">
    <citation type="submission" date="2023-07" db="EMBL/GenBank/DDBJ databases">
        <title>Genomic Encyclopedia of Type Strains, Phase IV (KMG-IV): sequencing the most valuable type-strain genomes for metagenomic binning, comparative biology and taxonomic classification.</title>
        <authorList>
            <person name="Goeker M."/>
        </authorList>
    </citation>
    <scope>NUCLEOTIDE SEQUENCE [LARGE SCALE GENOMIC DNA]</scope>
    <source>
        <strain evidence="2 5">DSM 23494</strain>
    </source>
</reference>
<comment type="caution">
    <text evidence="2">The sequence shown here is derived from an EMBL/GenBank/DDBJ whole genome shotgun (WGS) entry which is preliminary data.</text>
</comment>
<name>A0ABU0ASM5_9BACI</name>
<dbReference type="EMBL" id="JAUSUB010000041">
    <property type="protein sequence ID" value="MDQ0273473.1"/>
    <property type="molecule type" value="Genomic_DNA"/>
</dbReference>
<dbReference type="EMBL" id="JAUSUB010000067">
    <property type="protein sequence ID" value="MDQ0273972.1"/>
    <property type="molecule type" value="Genomic_DNA"/>
</dbReference>